<dbReference type="GO" id="GO:0005737">
    <property type="term" value="C:cytoplasm"/>
    <property type="evidence" value="ECO:0007669"/>
    <property type="project" value="TreeGrafter"/>
</dbReference>
<proteinExistence type="inferred from homology"/>
<reference evidence="9 10" key="1">
    <citation type="submission" date="2018-10" db="EMBL/GenBank/DDBJ databases">
        <title>Genomic Encyclopedia of Type Strains, Phase IV (KMG-IV): sequencing the most valuable type-strain genomes for metagenomic binning, comparative biology and taxonomic classification.</title>
        <authorList>
            <person name="Goeker M."/>
        </authorList>
    </citation>
    <scope>NUCLEOTIDE SEQUENCE [LARGE SCALE GENOMIC DNA]</scope>
    <source>
        <strain evidence="9 10">DSM 22008</strain>
    </source>
</reference>
<dbReference type="EC" id="2.4.2.29" evidence="7"/>
<dbReference type="InterPro" id="IPR004803">
    <property type="entry name" value="TGT"/>
</dbReference>
<evidence type="ECO:0000256" key="7">
    <source>
        <dbReference type="HAMAP-Rule" id="MF_00168"/>
    </source>
</evidence>
<dbReference type="InterPro" id="IPR002616">
    <property type="entry name" value="tRNA_ribo_trans-like"/>
</dbReference>
<feature type="region of interest" description="RNA binding" evidence="7">
    <location>
        <begin position="252"/>
        <end position="258"/>
    </location>
</feature>
<dbReference type="EMBL" id="RBII01000001">
    <property type="protein sequence ID" value="RKQ71589.1"/>
    <property type="molecule type" value="Genomic_DNA"/>
</dbReference>
<feature type="active site" description="Proton acceptor" evidence="7">
    <location>
        <position position="92"/>
    </location>
</feature>
<dbReference type="InterPro" id="IPR050076">
    <property type="entry name" value="ArchSynthase1/Queuine_TRR"/>
</dbReference>
<dbReference type="RefSeq" id="WP_121099353.1">
    <property type="nucleotide sequence ID" value="NZ_RBII01000001.1"/>
</dbReference>
<comment type="catalytic activity">
    <reaction evidence="6 7">
        <text>7-aminomethyl-7-carbaguanine + guanosine(34) in tRNA = 7-aminomethyl-7-carbaguanosine(34) in tRNA + guanine</text>
        <dbReference type="Rhea" id="RHEA:24104"/>
        <dbReference type="Rhea" id="RHEA-COMP:10341"/>
        <dbReference type="Rhea" id="RHEA-COMP:10342"/>
        <dbReference type="ChEBI" id="CHEBI:16235"/>
        <dbReference type="ChEBI" id="CHEBI:58703"/>
        <dbReference type="ChEBI" id="CHEBI:74269"/>
        <dbReference type="ChEBI" id="CHEBI:82833"/>
        <dbReference type="EC" id="2.4.2.29"/>
    </reaction>
</comment>
<evidence type="ECO:0000256" key="3">
    <source>
        <dbReference type="ARBA" id="ARBA00022679"/>
    </source>
</evidence>
<dbReference type="SUPFAM" id="SSF51713">
    <property type="entry name" value="tRNA-guanine transglycosylase"/>
    <property type="match status" value="1"/>
</dbReference>
<keyword evidence="2 7" id="KW-0328">Glycosyltransferase</keyword>
<name>A0A420WKU0_9PROT</name>
<comment type="subunit">
    <text evidence="7">Homodimer. Within each dimer, one monomer is responsible for RNA recognition and catalysis, while the other monomer binds to the replacement base PreQ1.</text>
</comment>
<evidence type="ECO:0000259" key="8">
    <source>
        <dbReference type="Pfam" id="PF01702"/>
    </source>
</evidence>
<dbReference type="FunFam" id="3.20.20.105:FF:000001">
    <property type="entry name" value="Queuine tRNA-ribosyltransferase"/>
    <property type="match status" value="1"/>
</dbReference>
<dbReference type="GO" id="GO:0008616">
    <property type="term" value="P:tRNA queuosine(34) biosynthetic process"/>
    <property type="evidence" value="ECO:0007669"/>
    <property type="project" value="UniProtKB-UniRule"/>
</dbReference>
<protein>
    <recommendedName>
        <fullName evidence="7">Queuine tRNA-ribosyltransferase</fullName>
        <ecNumber evidence="7">2.4.2.29</ecNumber>
    </recommendedName>
    <alternativeName>
        <fullName evidence="7">Guanine insertion enzyme</fullName>
    </alternativeName>
    <alternativeName>
        <fullName evidence="7">tRNA-guanine transglycosylase</fullName>
    </alternativeName>
</protein>
<comment type="caution">
    <text evidence="7">Lacks conserved residue(s) required for the propagation of feature annotation.</text>
</comment>
<sequence length="374" mass="41417">MAVFPFDIHAREGKARTGVLRTPRGDIRTPAFMPVGTAGTVKGVYMDQVKGTGADIILGNTYHLMLRPGAERVKKLGGLHKFGGWSGPILTDSGGFQVWSLSKLRKMSEAGVEFQSHLDGSRHMLSPERSIEIQADLLGADISMQLDECTAFPSTHEQAKSSMELSLRWGRRSLEAFGERESQTLFAIVQGSTFPDLREKSAISSRTEGAAGGYGGYAIGGLAVGEGHEMMCEVLDFTTLHLPEDRPRYLMGVGKPIDLVEAVARGVDMFDCVIPTRSGRHGQVWTDTGPYNIKRAEFSEDESPLDETISCEASNAYSKAYVHHLVRSKEMLGGMILSWHNIAYFEDLMARIRSAIFEQRFEAFVEEFRKNWRG</sequence>
<dbReference type="NCBIfam" id="TIGR00449">
    <property type="entry name" value="tgt_general"/>
    <property type="match status" value="1"/>
</dbReference>
<gene>
    <name evidence="7" type="primary">tgt</name>
    <name evidence="9" type="ORF">DES40_0916</name>
</gene>
<dbReference type="FunCoup" id="A0A420WKU0">
    <property type="interactions" value="537"/>
</dbReference>
<feature type="domain" description="tRNA-guanine(15) transglycosylase-like" evidence="8">
    <location>
        <begin position="14"/>
        <end position="372"/>
    </location>
</feature>
<feature type="binding site" evidence="7">
    <location>
        <position position="190"/>
    </location>
    <ligand>
        <name>substrate</name>
    </ligand>
</feature>
<dbReference type="AlphaFoldDB" id="A0A420WKU0"/>
<accession>A0A420WKU0</accession>
<keyword evidence="3 7" id="KW-0808">Transferase</keyword>
<dbReference type="GO" id="GO:0008479">
    <property type="term" value="F:tRNA-guanosine(34) queuine transglycosylase activity"/>
    <property type="evidence" value="ECO:0007669"/>
    <property type="project" value="UniProtKB-UniRule"/>
</dbReference>
<comment type="similarity">
    <text evidence="7">Belongs to the queuine tRNA-ribosyltransferase family.</text>
</comment>
<dbReference type="HAMAP" id="MF_00168">
    <property type="entry name" value="Q_tRNA_Tgt"/>
    <property type="match status" value="1"/>
</dbReference>
<dbReference type="InParanoid" id="A0A420WKU0"/>
<comment type="caution">
    <text evidence="9">The sequence shown here is derived from an EMBL/GenBank/DDBJ whole genome shotgun (WGS) entry which is preliminary data.</text>
</comment>
<dbReference type="Pfam" id="PF01702">
    <property type="entry name" value="TGT"/>
    <property type="match status" value="1"/>
</dbReference>
<keyword evidence="10" id="KW-1185">Reference proteome</keyword>
<dbReference type="OrthoDB" id="9805417at2"/>
<dbReference type="Gene3D" id="3.20.20.105">
    <property type="entry name" value="Queuine tRNA-ribosyltransferase-like"/>
    <property type="match status" value="1"/>
</dbReference>
<evidence type="ECO:0000256" key="4">
    <source>
        <dbReference type="ARBA" id="ARBA00022694"/>
    </source>
</evidence>
<feature type="region of interest" description="RNA binding; important for wobble base 34 recognition" evidence="7">
    <location>
        <begin position="276"/>
        <end position="280"/>
    </location>
</feature>
<dbReference type="UniPathway" id="UPA00392"/>
<evidence type="ECO:0000256" key="6">
    <source>
        <dbReference type="ARBA" id="ARBA00050112"/>
    </source>
</evidence>
<dbReference type="NCBIfam" id="TIGR00430">
    <property type="entry name" value="Q_tRNA_tgt"/>
    <property type="match status" value="1"/>
</dbReference>
<dbReference type="PANTHER" id="PTHR46499:SF1">
    <property type="entry name" value="QUEUINE TRNA-RIBOSYLTRANSFERASE"/>
    <property type="match status" value="1"/>
</dbReference>
<evidence type="ECO:0000313" key="9">
    <source>
        <dbReference type="EMBL" id="RKQ71589.1"/>
    </source>
</evidence>
<comment type="function">
    <text evidence="7">Catalyzes the base-exchange of a guanine (G) residue with the queuine precursor 7-aminomethyl-7-deazaguanine (PreQ1) at position 34 (anticodon wobble position) in tRNAs with GU(N) anticodons (tRNA-Asp, -Asn, -His and -Tyr). Catalysis occurs through a double-displacement mechanism. The nucleophile active site attacks the C1' of nucleotide 34 to detach the guanine base from the RNA, forming a covalent enzyme-RNA intermediate. The proton acceptor active site deprotonates the incoming PreQ1, allowing a nucleophilic attack on the C1' of the ribose to form the product. After dissociation, two additional enzymatic reactions on the tRNA convert PreQ1 to queuine (Q), resulting in the hypermodified nucleoside queuosine (7-(((4,5-cis-dihydroxy-2-cyclopenten-1-yl)amino)methyl)-7-deazaguanosine).</text>
</comment>
<feature type="binding site" evidence="7">
    <location>
        <position position="147"/>
    </location>
    <ligand>
        <name>substrate</name>
    </ligand>
</feature>
<feature type="binding site" evidence="7">
    <location>
        <position position="221"/>
    </location>
    <ligand>
        <name>substrate</name>
    </ligand>
</feature>
<evidence type="ECO:0000256" key="2">
    <source>
        <dbReference type="ARBA" id="ARBA00022676"/>
    </source>
</evidence>
<evidence type="ECO:0000313" key="10">
    <source>
        <dbReference type="Proteomes" id="UP000282211"/>
    </source>
</evidence>
<evidence type="ECO:0000256" key="1">
    <source>
        <dbReference type="ARBA" id="ARBA00004691"/>
    </source>
</evidence>
<comment type="pathway">
    <text evidence="1 7">tRNA modification; tRNA-queuosine biosynthesis.</text>
</comment>
<dbReference type="Proteomes" id="UP000282211">
    <property type="component" value="Unassembled WGS sequence"/>
</dbReference>
<organism evidence="9 10">
    <name type="scientific">Litorimonas taeanensis</name>
    <dbReference type="NCBI Taxonomy" id="568099"/>
    <lineage>
        <taxon>Bacteria</taxon>
        <taxon>Pseudomonadati</taxon>
        <taxon>Pseudomonadota</taxon>
        <taxon>Alphaproteobacteria</taxon>
        <taxon>Maricaulales</taxon>
        <taxon>Robiginitomaculaceae</taxon>
    </lineage>
</organism>
<evidence type="ECO:0000256" key="5">
    <source>
        <dbReference type="ARBA" id="ARBA00022785"/>
    </source>
</evidence>
<dbReference type="PANTHER" id="PTHR46499">
    <property type="entry name" value="QUEUINE TRNA-RIBOSYLTRANSFERASE"/>
    <property type="match status" value="1"/>
</dbReference>
<feature type="binding site" evidence="7">
    <location>
        <begin position="92"/>
        <end position="96"/>
    </location>
    <ligand>
        <name>substrate</name>
    </ligand>
</feature>
<keyword evidence="5 7" id="KW-0671">Queuosine biosynthesis</keyword>
<dbReference type="InterPro" id="IPR036511">
    <property type="entry name" value="TGT-like_sf"/>
</dbReference>
<keyword evidence="4 7" id="KW-0819">tRNA processing</keyword>
<feature type="active site" description="Nucleophile" evidence="7">
    <location>
        <position position="271"/>
    </location>
</feature>